<keyword evidence="3" id="KW-1185">Reference proteome</keyword>
<dbReference type="SUPFAM" id="SSF52091">
    <property type="entry name" value="SpoIIaa-like"/>
    <property type="match status" value="1"/>
</dbReference>
<dbReference type="Gene3D" id="3.30.750.24">
    <property type="entry name" value="STAS domain"/>
    <property type="match status" value="1"/>
</dbReference>
<dbReference type="InterPro" id="IPR002645">
    <property type="entry name" value="STAS_dom"/>
</dbReference>
<dbReference type="InterPro" id="IPR036513">
    <property type="entry name" value="STAS_dom_sf"/>
</dbReference>
<evidence type="ECO:0000259" key="1">
    <source>
        <dbReference type="PROSITE" id="PS50801"/>
    </source>
</evidence>
<dbReference type="RefSeq" id="WP_127000486.1">
    <property type="nucleotide sequence ID" value="NZ_CP173193.1"/>
</dbReference>
<reference evidence="2 3" key="1">
    <citation type="submission" date="2018-12" db="EMBL/GenBank/DDBJ databases">
        <authorList>
            <person name="Yang Y."/>
        </authorList>
    </citation>
    <scope>NUCLEOTIDE SEQUENCE [LARGE SCALE GENOMIC DNA]</scope>
    <source>
        <strain evidence="2 3">GSF71</strain>
    </source>
</reference>
<sequence>MLAVSQFFGSTDKLVDGLAQAVREAGPGNRLSISLDGIDFLSMPELAAILSAVCTAERRGIAAAVSDLSPSLAALLDMAGVSLP</sequence>
<dbReference type="PROSITE" id="PS50801">
    <property type="entry name" value="STAS"/>
    <property type="match status" value="1"/>
</dbReference>
<evidence type="ECO:0000313" key="3">
    <source>
        <dbReference type="Proteomes" id="UP000280346"/>
    </source>
</evidence>
<comment type="caution">
    <text evidence="2">The sequence shown here is derived from an EMBL/GenBank/DDBJ whole genome shotgun (WGS) entry which is preliminary data.</text>
</comment>
<dbReference type="Proteomes" id="UP000280346">
    <property type="component" value="Unassembled WGS sequence"/>
</dbReference>
<dbReference type="AlphaFoldDB" id="A0A3S0V019"/>
<feature type="domain" description="STAS" evidence="1">
    <location>
        <begin position="1"/>
        <end position="84"/>
    </location>
</feature>
<dbReference type="OrthoDB" id="9917566at2"/>
<protein>
    <recommendedName>
        <fullName evidence="1">STAS domain-containing protein</fullName>
    </recommendedName>
</protein>
<dbReference type="EMBL" id="RZIJ01000015">
    <property type="protein sequence ID" value="RUQ68069.1"/>
    <property type="molecule type" value="Genomic_DNA"/>
</dbReference>
<gene>
    <name evidence="2" type="ORF">EJ913_18280</name>
</gene>
<organism evidence="2 3">
    <name type="scientific">Azospirillum doebereinerae</name>
    <dbReference type="NCBI Taxonomy" id="92933"/>
    <lineage>
        <taxon>Bacteria</taxon>
        <taxon>Pseudomonadati</taxon>
        <taxon>Pseudomonadota</taxon>
        <taxon>Alphaproteobacteria</taxon>
        <taxon>Rhodospirillales</taxon>
        <taxon>Azospirillaceae</taxon>
        <taxon>Azospirillum</taxon>
    </lineage>
</organism>
<proteinExistence type="predicted"/>
<evidence type="ECO:0000313" key="2">
    <source>
        <dbReference type="EMBL" id="RUQ68069.1"/>
    </source>
</evidence>
<name>A0A3S0V019_9PROT</name>
<accession>A0A3S0V019</accession>